<organism evidence="1 2">
    <name type="scientific">Psylliodes chrysocephalus</name>
    <dbReference type="NCBI Taxonomy" id="3402493"/>
    <lineage>
        <taxon>Eukaryota</taxon>
        <taxon>Metazoa</taxon>
        <taxon>Ecdysozoa</taxon>
        <taxon>Arthropoda</taxon>
        <taxon>Hexapoda</taxon>
        <taxon>Insecta</taxon>
        <taxon>Pterygota</taxon>
        <taxon>Neoptera</taxon>
        <taxon>Endopterygota</taxon>
        <taxon>Coleoptera</taxon>
        <taxon>Polyphaga</taxon>
        <taxon>Cucujiformia</taxon>
        <taxon>Chrysomeloidea</taxon>
        <taxon>Chrysomelidae</taxon>
        <taxon>Galerucinae</taxon>
        <taxon>Alticini</taxon>
        <taxon>Psylliodes</taxon>
    </lineage>
</organism>
<dbReference type="PANTHER" id="PTHR46954:SF1">
    <property type="entry name" value="C2H2-TYPE DOMAIN-CONTAINING PROTEIN"/>
    <property type="match status" value="1"/>
</dbReference>
<gene>
    <name evidence="1" type="ORF">PSYICH_LOCUS8522</name>
</gene>
<dbReference type="EMBL" id="OV651815">
    <property type="protein sequence ID" value="CAH1107934.1"/>
    <property type="molecule type" value="Genomic_DNA"/>
</dbReference>
<dbReference type="Proteomes" id="UP001153636">
    <property type="component" value="Chromosome 3"/>
</dbReference>
<reference evidence="1" key="1">
    <citation type="submission" date="2022-01" db="EMBL/GenBank/DDBJ databases">
        <authorList>
            <person name="King R."/>
        </authorList>
    </citation>
    <scope>NUCLEOTIDE SEQUENCE</scope>
</reference>
<keyword evidence="2" id="KW-1185">Reference proteome</keyword>
<dbReference type="PANTHER" id="PTHR46954">
    <property type="entry name" value="C2H2-TYPE DOMAIN-CONTAINING PROTEIN"/>
    <property type="match status" value="1"/>
</dbReference>
<evidence type="ECO:0000313" key="2">
    <source>
        <dbReference type="Proteomes" id="UP001153636"/>
    </source>
</evidence>
<proteinExistence type="predicted"/>
<protein>
    <submittedName>
        <fullName evidence="1">Uncharacterized protein</fullName>
    </submittedName>
</protein>
<dbReference type="AlphaFoldDB" id="A0A9P0CZU4"/>
<sequence>MTKELCTVRRVEENQCGIFEIIKDITVFGAAADKRRRTKFIRCCKRLDDLQAEFCKQRYSISRSGLYLRLLPRQVNTEEGKRHVVTVPVKLCKPDSTLHLKLKDKTFCIATIRNLEFLALILGPKQVFFLSMDDKARVALGIIAANDQVPILMHLDYRVKLPDHDFEVAVKHKLISSVYAGIVIKKDGEGKPEAVTHT</sequence>
<accession>A0A9P0CZU4</accession>
<name>A0A9P0CZU4_9CUCU</name>
<dbReference type="OrthoDB" id="2433005at2759"/>
<evidence type="ECO:0000313" key="1">
    <source>
        <dbReference type="EMBL" id="CAH1107934.1"/>
    </source>
</evidence>